<dbReference type="CDD" id="cd00383">
    <property type="entry name" value="trans_reg_C"/>
    <property type="match status" value="1"/>
</dbReference>
<dbReference type="Gene3D" id="3.40.50.300">
    <property type="entry name" value="P-loop containing nucleotide triphosphate hydrolases"/>
    <property type="match status" value="1"/>
</dbReference>
<keyword evidence="7" id="KW-1185">Reference proteome</keyword>
<dbReference type="GO" id="GO:0004016">
    <property type="term" value="F:adenylate cyclase activity"/>
    <property type="evidence" value="ECO:0007669"/>
    <property type="project" value="TreeGrafter"/>
</dbReference>
<dbReference type="PANTHER" id="PTHR16305:SF35">
    <property type="entry name" value="TRANSCRIPTIONAL ACTIVATOR DOMAIN"/>
    <property type="match status" value="1"/>
</dbReference>
<dbReference type="SUPFAM" id="SSF46894">
    <property type="entry name" value="C-terminal effector domain of the bipartite response regulators"/>
    <property type="match status" value="1"/>
</dbReference>
<evidence type="ECO:0000256" key="3">
    <source>
        <dbReference type="ARBA" id="ARBA00023125"/>
    </source>
</evidence>
<proteinExistence type="predicted"/>
<dbReference type="SMART" id="SM00862">
    <property type="entry name" value="Trans_reg_C"/>
    <property type="match status" value="1"/>
</dbReference>
<dbReference type="InterPro" id="IPR036388">
    <property type="entry name" value="WH-like_DNA-bd_sf"/>
</dbReference>
<dbReference type="GO" id="GO:0006355">
    <property type="term" value="P:regulation of DNA-templated transcription"/>
    <property type="evidence" value="ECO:0007669"/>
    <property type="project" value="InterPro"/>
</dbReference>
<name>W4L528_9BACT</name>
<dbReference type="InterPro" id="IPR001867">
    <property type="entry name" value="OmpR/PhoB-type_DNA-bd"/>
</dbReference>
<feature type="domain" description="OmpR/PhoB-type" evidence="5">
    <location>
        <begin position="1"/>
        <end position="65"/>
    </location>
</feature>
<dbReference type="GO" id="GO:0003677">
    <property type="term" value="F:DNA binding"/>
    <property type="evidence" value="ECO:0007669"/>
    <property type="project" value="UniProtKB-UniRule"/>
</dbReference>
<feature type="non-terminal residue" evidence="6">
    <location>
        <position position="1"/>
    </location>
</feature>
<dbReference type="InterPro" id="IPR041664">
    <property type="entry name" value="AAA_16"/>
</dbReference>
<keyword evidence="2" id="KW-0067">ATP-binding</keyword>
<dbReference type="AlphaFoldDB" id="W4L528"/>
<dbReference type="Gene3D" id="1.10.10.10">
    <property type="entry name" value="Winged helix-like DNA-binding domain superfamily/Winged helix DNA-binding domain"/>
    <property type="match status" value="1"/>
</dbReference>
<organism evidence="6 7">
    <name type="scientific">Candidatus Entotheonella gemina</name>
    <dbReference type="NCBI Taxonomy" id="1429439"/>
    <lineage>
        <taxon>Bacteria</taxon>
        <taxon>Pseudomonadati</taxon>
        <taxon>Nitrospinota/Tectimicrobiota group</taxon>
        <taxon>Candidatus Tectimicrobiota</taxon>
        <taxon>Candidatus Entotheonellia</taxon>
        <taxon>Candidatus Entotheonellales</taxon>
        <taxon>Candidatus Entotheonellaceae</taxon>
        <taxon>Candidatus Entotheonella</taxon>
    </lineage>
</organism>
<dbReference type="GO" id="GO:0005524">
    <property type="term" value="F:ATP binding"/>
    <property type="evidence" value="ECO:0007669"/>
    <property type="project" value="UniProtKB-KW"/>
</dbReference>
<dbReference type="InterPro" id="IPR016032">
    <property type="entry name" value="Sig_transdc_resp-reg_C-effctor"/>
</dbReference>
<dbReference type="GO" id="GO:0000160">
    <property type="term" value="P:phosphorelay signal transduction system"/>
    <property type="evidence" value="ECO:0007669"/>
    <property type="project" value="InterPro"/>
</dbReference>
<evidence type="ECO:0000256" key="4">
    <source>
        <dbReference type="PROSITE-ProRule" id="PRU01091"/>
    </source>
</evidence>
<dbReference type="PROSITE" id="PS51755">
    <property type="entry name" value="OMPR_PHOB"/>
    <property type="match status" value="1"/>
</dbReference>
<evidence type="ECO:0000259" key="5">
    <source>
        <dbReference type="PROSITE" id="PS51755"/>
    </source>
</evidence>
<reference evidence="6 7" key="1">
    <citation type="journal article" date="2014" name="Nature">
        <title>An environmental bacterial taxon with a large and distinct metabolic repertoire.</title>
        <authorList>
            <person name="Wilson M.C."/>
            <person name="Mori T."/>
            <person name="Ruckert C."/>
            <person name="Uria A.R."/>
            <person name="Helf M.J."/>
            <person name="Takada K."/>
            <person name="Gernert C."/>
            <person name="Steffens U.A."/>
            <person name="Heycke N."/>
            <person name="Schmitt S."/>
            <person name="Rinke C."/>
            <person name="Helfrich E.J."/>
            <person name="Brachmann A.O."/>
            <person name="Gurgui C."/>
            <person name="Wakimoto T."/>
            <person name="Kracht M."/>
            <person name="Crusemann M."/>
            <person name="Hentschel U."/>
            <person name="Abe I."/>
            <person name="Matsunaga S."/>
            <person name="Kalinowski J."/>
            <person name="Takeyama H."/>
            <person name="Piel J."/>
        </authorList>
    </citation>
    <scope>NUCLEOTIDE SEQUENCE [LARGE SCALE GENOMIC DNA]</scope>
    <source>
        <strain evidence="7">TSY2</strain>
    </source>
</reference>
<dbReference type="SUPFAM" id="SSF52540">
    <property type="entry name" value="P-loop containing nucleoside triphosphate hydrolases"/>
    <property type="match status" value="1"/>
</dbReference>
<dbReference type="Pfam" id="PF00486">
    <property type="entry name" value="Trans_reg_C"/>
    <property type="match status" value="1"/>
</dbReference>
<feature type="non-terminal residue" evidence="6">
    <location>
        <position position="343"/>
    </location>
</feature>
<keyword evidence="3 4" id="KW-0238">DNA-binding</keyword>
<comment type="caution">
    <text evidence="6">The sequence shown here is derived from an EMBL/GenBank/DDBJ whole genome shotgun (WGS) entry which is preliminary data.</text>
</comment>
<protein>
    <recommendedName>
        <fullName evidence="5">OmpR/PhoB-type domain-containing protein</fullName>
    </recommendedName>
</protein>
<keyword evidence="1" id="KW-0547">Nucleotide-binding</keyword>
<dbReference type="Pfam" id="PF13191">
    <property type="entry name" value="AAA_16"/>
    <property type="match status" value="1"/>
</dbReference>
<sequence>LRYLVEHAGRLVTKDELLEAVWGLSYVSEAALMSCIRDIRRVLGEQGRAPQFVETVRGRGYRFIASVTTVPQVSDRTSEEQEARVSAEVFQPPVGQKAALGQLTQSFLTASEGTRQIVFITGEVGIGKTTLVDAFMERLPLAAPLWVGRGQCIDHYGAGEAYLPLLEAFGQMCRSSDGLECRALLRQHAPSWLLQMPALLSPKEYADLQHHSSNMTRESMLRELAEAIEVLSTARTLVLILEDLHWSDVSTIDWVAYVARRRAAARLLVLGTYRSIDARIRAHPVHAVIQELQLRGFSMALNLEGWSEADIAHYLAQWGGNKALPNGLVSLLHQRSHGNPLYI</sequence>
<dbReference type="GO" id="GO:0005737">
    <property type="term" value="C:cytoplasm"/>
    <property type="evidence" value="ECO:0007669"/>
    <property type="project" value="TreeGrafter"/>
</dbReference>
<dbReference type="InterPro" id="IPR027417">
    <property type="entry name" value="P-loop_NTPase"/>
</dbReference>
<dbReference type="PANTHER" id="PTHR16305">
    <property type="entry name" value="TESTICULAR SOLUBLE ADENYLYL CYCLASE"/>
    <property type="match status" value="1"/>
</dbReference>
<dbReference type="Proteomes" id="UP000019140">
    <property type="component" value="Unassembled WGS sequence"/>
</dbReference>
<dbReference type="EMBL" id="AZHX01002745">
    <property type="protein sequence ID" value="ETW92989.1"/>
    <property type="molecule type" value="Genomic_DNA"/>
</dbReference>
<gene>
    <name evidence="6" type="ORF">ETSY2_52215</name>
</gene>
<evidence type="ECO:0000313" key="6">
    <source>
        <dbReference type="EMBL" id="ETW92989.1"/>
    </source>
</evidence>
<evidence type="ECO:0000256" key="1">
    <source>
        <dbReference type="ARBA" id="ARBA00022741"/>
    </source>
</evidence>
<feature type="DNA-binding region" description="OmpR/PhoB-type" evidence="4">
    <location>
        <begin position="1"/>
        <end position="65"/>
    </location>
</feature>
<evidence type="ECO:0000256" key="2">
    <source>
        <dbReference type="ARBA" id="ARBA00022840"/>
    </source>
</evidence>
<evidence type="ECO:0000313" key="7">
    <source>
        <dbReference type="Proteomes" id="UP000019140"/>
    </source>
</evidence>
<accession>W4L528</accession>